<dbReference type="OrthoDB" id="9806505at2"/>
<dbReference type="Proteomes" id="UP000293865">
    <property type="component" value="Unassembled WGS sequence"/>
</dbReference>
<sequence>MRIHVTLSSGDEFDATLYSNPVAADLAARLPLDLSFTDFNGVEKVARLDSPLRVRGVPDRDGPAPAEIGYYAPTQGVVLYYGDVGTWPGLVRIGRFDFDLDVLRRLPDGFTAQLARSGGVL</sequence>
<evidence type="ECO:0000313" key="2">
    <source>
        <dbReference type="EMBL" id="RXZ73143.1"/>
    </source>
</evidence>
<dbReference type="AlphaFoldDB" id="A0A4Q2L937"/>
<proteinExistence type="predicted"/>
<accession>A0A4Q2L937</accession>
<evidence type="ECO:0000259" key="1">
    <source>
        <dbReference type="Pfam" id="PF18050"/>
    </source>
</evidence>
<dbReference type="Gene3D" id="2.40.100.20">
    <property type="match status" value="1"/>
</dbReference>
<feature type="domain" description="Cyclophilin-like" evidence="1">
    <location>
        <begin position="10"/>
        <end position="113"/>
    </location>
</feature>
<evidence type="ECO:0000313" key="3">
    <source>
        <dbReference type="Proteomes" id="UP000293865"/>
    </source>
</evidence>
<dbReference type="Pfam" id="PF18050">
    <property type="entry name" value="Cyclophil_like2"/>
    <property type="match status" value="1"/>
</dbReference>
<dbReference type="EMBL" id="SDPN01000001">
    <property type="protein sequence ID" value="RXZ73143.1"/>
    <property type="molecule type" value="Genomic_DNA"/>
</dbReference>
<dbReference type="InterPro" id="IPR041183">
    <property type="entry name" value="Cyclophilin-like"/>
</dbReference>
<comment type="caution">
    <text evidence="2">The sequence shown here is derived from an EMBL/GenBank/DDBJ whole genome shotgun (WGS) entry which is preliminary data.</text>
</comment>
<organism evidence="2 3">
    <name type="scientific">Agromyces albus</name>
    <dbReference type="NCBI Taxonomy" id="205332"/>
    <lineage>
        <taxon>Bacteria</taxon>
        <taxon>Bacillati</taxon>
        <taxon>Actinomycetota</taxon>
        <taxon>Actinomycetes</taxon>
        <taxon>Micrococcales</taxon>
        <taxon>Microbacteriaceae</taxon>
        <taxon>Agromyces</taxon>
    </lineage>
</organism>
<protein>
    <recommendedName>
        <fullName evidence="1">Cyclophilin-like domain-containing protein</fullName>
    </recommendedName>
</protein>
<keyword evidence="3" id="KW-1185">Reference proteome</keyword>
<reference evidence="2 3" key="1">
    <citation type="submission" date="2019-01" db="EMBL/GenBank/DDBJ databases">
        <title>Agromyces.</title>
        <authorList>
            <person name="Li J."/>
        </authorList>
    </citation>
    <scope>NUCLEOTIDE SEQUENCE [LARGE SCALE GENOMIC DNA]</scope>
    <source>
        <strain evidence="2 3">DSM 15934</strain>
    </source>
</reference>
<name>A0A4Q2L937_9MICO</name>
<dbReference type="InterPro" id="IPR029000">
    <property type="entry name" value="Cyclophilin-like_dom_sf"/>
</dbReference>
<gene>
    <name evidence="2" type="ORF">ESP51_00110</name>
</gene>
<dbReference type="RefSeq" id="WP_129518847.1">
    <property type="nucleotide sequence ID" value="NZ_SDPN01000001.1"/>
</dbReference>
<dbReference type="SUPFAM" id="SSF50891">
    <property type="entry name" value="Cyclophilin-like"/>
    <property type="match status" value="1"/>
</dbReference>